<evidence type="ECO:0000313" key="1">
    <source>
        <dbReference type="EMBL" id="KFB36338.1"/>
    </source>
</evidence>
<reference evidence="1 3" key="1">
    <citation type="journal article" date="2014" name="BMC Genomics">
        <title>Genome sequence of Anopheles sinensis provides insight into genetics basis of mosquito competence for malaria parasites.</title>
        <authorList>
            <person name="Zhou D."/>
            <person name="Zhang D."/>
            <person name="Ding G."/>
            <person name="Shi L."/>
            <person name="Hou Q."/>
            <person name="Ye Y."/>
            <person name="Xu Y."/>
            <person name="Zhou H."/>
            <person name="Xiong C."/>
            <person name="Li S."/>
            <person name="Yu J."/>
            <person name="Hong S."/>
            <person name="Yu X."/>
            <person name="Zou P."/>
            <person name="Chen C."/>
            <person name="Chang X."/>
            <person name="Wang W."/>
            <person name="Lv Y."/>
            <person name="Sun Y."/>
            <person name="Ma L."/>
            <person name="Shen B."/>
            <person name="Zhu C."/>
        </authorList>
    </citation>
    <scope>NUCLEOTIDE SEQUENCE [LARGE SCALE GENOMIC DNA]</scope>
</reference>
<evidence type="ECO:0000313" key="2">
    <source>
        <dbReference type="EnsemblMetazoa" id="ASIC003463-PA"/>
    </source>
</evidence>
<dbReference type="Proteomes" id="UP000030765">
    <property type="component" value="Unassembled WGS sequence"/>
</dbReference>
<sequence>MADRKRPPNSGPQKSGECWHLGLWSGPGSVAPPGRFTPRGFGRIVPTGFDFSAVRPHGQNHEDPGLQLCTSIKLRWIMHAAGEVLLTNLFLFSSRKALPDPCLAIEDHADVHIGGEYKVHPGASSTHHDRNTVVNIMRVVALPTPGTFMT</sequence>
<dbReference type="AlphaFoldDB" id="A0A084VEE4"/>
<accession>A0A084VEE4</accession>
<dbReference type="EnsemblMetazoa" id="ASIC003463-RA">
    <property type="protein sequence ID" value="ASIC003463-PA"/>
    <property type="gene ID" value="ASIC003463"/>
</dbReference>
<proteinExistence type="predicted"/>
<name>A0A084VEE4_ANOSI</name>
<dbReference type="EMBL" id="ATLV01012272">
    <property type="status" value="NOT_ANNOTATED_CDS"/>
    <property type="molecule type" value="Genomic_DNA"/>
</dbReference>
<gene>
    <name evidence="1" type="ORF">ZHAS_00003463</name>
</gene>
<keyword evidence="3" id="KW-1185">Reference proteome</keyword>
<organism evidence="1">
    <name type="scientific">Anopheles sinensis</name>
    <name type="common">Mosquito</name>
    <dbReference type="NCBI Taxonomy" id="74873"/>
    <lineage>
        <taxon>Eukaryota</taxon>
        <taxon>Metazoa</taxon>
        <taxon>Ecdysozoa</taxon>
        <taxon>Arthropoda</taxon>
        <taxon>Hexapoda</taxon>
        <taxon>Insecta</taxon>
        <taxon>Pterygota</taxon>
        <taxon>Neoptera</taxon>
        <taxon>Endopterygota</taxon>
        <taxon>Diptera</taxon>
        <taxon>Nematocera</taxon>
        <taxon>Culicoidea</taxon>
        <taxon>Culicidae</taxon>
        <taxon>Anophelinae</taxon>
        <taxon>Anopheles</taxon>
    </lineage>
</organism>
<reference evidence="2" key="2">
    <citation type="submission" date="2020-05" db="UniProtKB">
        <authorList>
            <consortium name="EnsemblMetazoa"/>
        </authorList>
    </citation>
    <scope>IDENTIFICATION</scope>
</reference>
<protein>
    <submittedName>
        <fullName evidence="1 2">Uncharacterized protein</fullName>
    </submittedName>
</protein>
<dbReference type="VEuPathDB" id="VectorBase:ASIC003463"/>
<dbReference type="EMBL" id="KE524777">
    <property type="protein sequence ID" value="KFB36338.1"/>
    <property type="molecule type" value="Genomic_DNA"/>
</dbReference>
<evidence type="ECO:0000313" key="3">
    <source>
        <dbReference type="Proteomes" id="UP000030765"/>
    </source>
</evidence>